<keyword evidence="3" id="KW-1185">Reference proteome</keyword>
<keyword evidence="1" id="KW-0812">Transmembrane</keyword>
<evidence type="ECO:0000313" key="3">
    <source>
        <dbReference type="Proteomes" id="UP001305174"/>
    </source>
</evidence>
<feature type="transmembrane region" description="Helical" evidence="1">
    <location>
        <begin position="18"/>
        <end position="37"/>
    </location>
</feature>
<organism evidence="2 3">
    <name type="scientific">Pseudomonas phage vB_PseuGesM_254</name>
    <dbReference type="NCBI Taxonomy" id="3092638"/>
    <lineage>
        <taxon>Viruses</taxon>
        <taxon>Duplodnaviria</taxon>
        <taxon>Heunggongvirae</taxon>
        <taxon>Uroviricota</taxon>
        <taxon>Caudoviricetes</taxon>
        <taxon>Vandenendeviridae</taxon>
        <taxon>Chemalvirus</taxon>
        <taxon>Chemalvirus PseuGes254</taxon>
    </lineage>
</organism>
<proteinExistence type="predicted"/>
<dbReference type="Proteomes" id="UP001305174">
    <property type="component" value="Segment"/>
</dbReference>
<name>A0AAX4G6J1_9CAUD</name>
<sequence length="103" mass="11580">MTTNNDTQSAMNGAMKSIINFVMGALLAIVMAWAGMLQTQIKTLDERMYTMKSEMVTDAKLGVMKSEIMGYIDTRINDVASKQEITIRMIDKLDSRLENVHSK</sequence>
<accession>A0AAX4G6J1</accession>
<reference evidence="3" key="1">
    <citation type="submission" date="2024-05" db="EMBL/GenBank/DDBJ databases">
        <authorList>
            <person name="Tikunov A.Y."/>
            <person name="Morozova V.V."/>
            <person name="Kozlova Y.N."/>
            <person name="Tikunova N.V."/>
            <person name="Babkin I.V."/>
        </authorList>
    </citation>
    <scope>NUCLEOTIDE SEQUENCE [LARGE SCALE GENOMIC DNA]</scope>
</reference>
<protein>
    <recommendedName>
        <fullName evidence="4">Holin</fullName>
    </recommendedName>
</protein>
<evidence type="ECO:0000313" key="2">
    <source>
        <dbReference type="EMBL" id="WOZ57502.1"/>
    </source>
</evidence>
<evidence type="ECO:0000256" key="1">
    <source>
        <dbReference type="SAM" id="Phobius"/>
    </source>
</evidence>
<evidence type="ECO:0008006" key="4">
    <source>
        <dbReference type="Google" id="ProtNLM"/>
    </source>
</evidence>
<dbReference type="EMBL" id="OR575930">
    <property type="protein sequence ID" value="WOZ57502.1"/>
    <property type="molecule type" value="Genomic_DNA"/>
</dbReference>
<keyword evidence="1" id="KW-1133">Transmembrane helix</keyword>
<keyword evidence="1" id="KW-0472">Membrane</keyword>